<feature type="region of interest" description="Disordered" evidence="1">
    <location>
        <begin position="56"/>
        <end position="76"/>
    </location>
</feature>
<accession>A0A4Q7PFH6</accession>
<comment type="caution">
    <text evidence="3">The sequence shown here is derived from an EMBL/GenBank/DDBJ whole genome shotgun (WGS) entry which is preliminary data.</text>
</comment>
<keyword evidence="4" id="KW-1185">Reference proteome</keyword>
<dbReference type="OrthoDB" id="1165003at2"/>
<dbReference type="AlphaFoldDB" id="A0A4Q7PFH6"/>
<feature type="transmembrane region" description="Helical" evidence="2">
    <location>
        <begin position="21"/>
        <end position="39"/>
    </location>
</feature>
<protein>
    <submittedName>
        <fullName evidence="3">Uncharacterized protein</fullName>
    </submittedName>
</protein>
<evidence type="ECO:0000256" key="1">
    <source>
        <dbReference type="SAM" id="MobiDB-lite"/>
    </source>
</evidence>
<feature type="compositionally biased region" description="Basic and acidic residues" evidence="1">
    <location>
        <begin position="63"/>
        <end position="76"/>
    </location>
</feature>
<keyword evidence="2" id="KW-0472">Membrane</keyword>
<keyword evidence="2" id="KW-1133">Transmembrane helix</keyword>
<sequence>MKVILLSLVDQIKPLINKKHIAKFLIVIGIALTIVNYGVNLISFYSNEEVAFIIDGTEENSEPVEKESSEKEDTKDKDKFFQYGTKAADDSDTVKTHQFSYNSLTNTSVYLEFATPPPEGSIV</sequence>
<dbReference type="Proteomes" id="UP000292262">
    <property type="component" value="Unassembled WGS sequence"/>
</dbReference>
<dbReference type="EMBL" id="SGXE01000001">
    <property type="protein sequence ID" value="RZS99214.1"/>
    <property type="molecule type" value="Genomic_DNA"/>
</dbReference>
<organism evidence="3 4">
    <name type="scientific">Aquimarina brevivitae</name>
    <dbReference type="NCBI Taxonomy" id="323412"/>
    <lineage>
        <taxon>Bacteria</taxon>
        <taxon>Pseudomonadati</taxon>
        <taxon>Bacteroidota</taxon>
        <taxon>Flavobacteriia</taxon>
        <taxon>Flavobacteriales</taxon>
        <taxon>Flavobacteriaceae</taxon>
        <taxon>Aquimarina</taxon>
    </lineage>
</organism>
<gene>
    <name evidence="3" type="ORF">EV197_0423</name>
</gene>
<evidence type="ECO:0000313" key="4">
    <source>
        <dbReference type="Proteomes" id="UP000292262"/>
    </source>
</evidence>
<proteinExistence type="predicted"/>
<name>A0A4Q7PFH6_9FLAO</name>
<dbReference type="RefSeq" id="WP_130285067.1">
    <property type="nucleotide sequence ID" value="NZ_SGXE01000001.1"/>
</dbReference>
<evidence type="ECO:0000256" key="2">
    <source>
        <dbReference type="SAM" id="Phobius"/>
    </source>
</evidence>
<keyword evidence="2" id="KW-0812">Transmembrane</keyword>
<reference evidence="3 4" key="1">
    <citation type="submission" date="2019-02" db="EMBL/GenBank/DDBJ databases">
        <title>Genomic Encyclopedia of Type Strains, Phase IV (KMG-IV): sequencing the most valuable type-strain genomes for metagenomic binning, comparative biology and taxonomic classification.</title>
        <authorList>
            <person name="Goeker M."/>
        </authorList>
    </citation>
    <scope>NUCLEOTIDE SEQUENCE [LARGE SCALE GENOMIC DNA]</scope>
    <source>
        <strain evidence="3 4">DSM 17196</strain>
    </source>
</reference>
<evidence type="ECO:0000313" key="3">
    <source>
        <dbReference type="EMBL" id="RZS99214.1"/>
    </source>
</evidence>